<evidence type="ECO:0000259" key="6">
    <source>
        <dbReference type="PROSITE" id="PS50994"/>
    </source>
</evidence>
<dbReference type="GO" id="GO:0015074">
    <property type="term" value="P:DNA integration"/>
    <property type="evidence" value="ECO:0007669"/>
    <property type="project" value="InterPro"/>
</dbReference>
<dbReference type="EC" id="3.1.26.4" evidence="2"/>
<dbReference type="InterPro" id="IPR050951">
    <property type="entry name" value="Retrovirus_Pol_polyprotein"/>
</dbReference>
<dbReference type="FunFam" id="1.10.340.70:FF:000003">
    <property type="entry name" value="Protein CBG25708"/>
    <property type="match status" value="1"/>
</dbReference>
<evidence type="ECO:0000313" key="8">
    <source>
        <dbReference type="EMBL" id="RXN38184.1"/>
    </source>
</evidence>
<dbReference type="InterPro" id="IPR043502">
    <property type="entry name" value="DNA/RNA_pol_sf"/>
</dbReference>
<evidence type="ECO:0000256" key="1">
    <source>
        <dbReference type="ARBA" id="ARBA00010879"/>
    </source>
</evidence>
<dbReference type="InterPro" id="IPR043128">
    <property type="entry name" value="Rev_trsase/Diguanyl_cyclase"/>
</dbReference>
<reference evidence="7 9" key="1">
    <citation type="submission" date="2018-03" db="EMBL/GenBank/DDBJ databases">
        <title>Draft genome sequence of Rohu Carp (Labeo rohita).</title>
        <authorList>
            <person name="Das P."/>
            <person name="Kushwaha B."/>
            <person name="Joshi C.G."/>
            <person name="Kumar D."/>
            <person name="Nagpure N.S."/>
            <person name="Sahoo L."/>
            <person name="Das S.P."/>
            <person name="Bit A."/>
            <person name="Patnaik S."/>
            <person name="Meher P.K."/>
            <person name="Jayasankar P."/>
            <person name="Koringa P.G."/>
            <person name="Patel N.V."/>
            <person name="Hinsu A.T."/>
            <person name="Kumar R."/>
            <person name="Pandey M."/>
            <person name="Agarwal S."/>
            <person name="Srivastava S."/>
            <person name="Singh M."/>
            <person name="Iquebal M.A."/>
            <person name="Jaiswal S."/>
            <person name="Angadi U.B."/>
            <person name="Kumar N."/>
            <person name="Raza M."/>
            <person name="Shah T.M."/>
            <person name="Rai A."/>
            <person name="Jena J.K."/>
        </authorList>
    </citation>
    <scope>NUCLEOTIDE SEQUENCE [LARGE SCALE GENOMIC DNA]</scope>
    <source>
        <strain evidence="7">DASCIFA01</strain>
        <tissue evidence="7">Testis</tissue>
    </source>
</reference>
<dbReference type="InterPro" id="IPR036397">
    <property type="entry name" value="RNaseH_sf"/>
</dbReference>
<protein>
    <recommendedName>
        <fullName evidence="3">Gypsy retrotransposon integrase-like protein 1</fullName>
        <ecNumber evidence="2">3.1.26.4</ecNumber>
    </recommendedName>
</protein>
<dbReference type="Pfam" id="PF17921">
    <property type="entry name" value="Integrase_H2C2"/>
    <property type="match status" value="1"/>
</dbReference>
<dbReference type="PROSITE" id="PS50878">
    <property type="entry name" value="RT_POL"/>
    <property type="match status" value="1"/>
</dbReference>
<comment type="caution">
    <text evidence="7">The sequence shown here is derived from an EMBL/GenBank/DDBJ whole genome shotgun (WGS) entry which is preliminary data.</text>
</comment>
<dbReference type="Gene3D" id="3.10.20.370">
    <property type="match status" value="1"/>
</dbReference>
<evidence type="ECO:0000256" key="2">
    <source>
        <dbReference type="ARBA" id="ARBA00012180"/>
    </source>
</evidence>
<dbReference type="Gene3D" id="3.30.420.10">
    <property type="entry name" value="Ribonuclease H-like superfamily/Ribonuclease H"/>
    <property type="match status" value="1"/>
</dbReference>
<feature type="domain" description="Integrase catalytic" evidence="6">
    <location>
        <begin position="1027"/>
        <end position="1196"/>
    </location>
</feature>
<sequence length="1319" mass="150687">MVERAESSGAVRMENSLGLRPPANLCLDSTNLAKSWKTWKEEFTLYKDLTLADAGEDVKLKVFSYLIGETGRELCETLIPSSSPDRTVDRLISALDDHCSPKVNETVERYRFFVRNQFSDENIDKYVTDLRMLASTCNFGQIKDSLIRDRIVYGITSSVLRERLLREQDLTLEKCVQICRATELSRENSRTIEGRVAEEVLAVKHAVRKEDGKSTVNCKFCGKVHERNKKKCPAYGKKCKNCGKDNHFAAMCKTKKLKEKTVHTVTESDEESYEDILCVTVETVNTVTEDKRRPPSKLFAAMLLGKEQVKFQLDCGASCNIIPVNLLNPATQIEKTEKVLVMYNKSTLQPLGKCKVKLRNPRNKKLYRLEFMVVDEGSAVPLLGSRAVQAMNLVKVQYENIMAVDSIVTEETVKVEMWSMDNIKKDYADVFQGDGCLEGAYRMEADSKVTPVKLPKRRVPVAMMAPLKAELSDLQQRGIITPVDCSTEWISSLVIVRKPSGNLRICIDPRPLNRALKRCHFPLPTIDDILPDLSRAKVFTVCDVKNGFWHVTLDEESSYMTTFATPYGRYRWLRMPMGISPAPEVFQRKLSQALEGLQGIYVIADDILITGEGETLEKANQDHDDKLRALLNRCREKNIKLNAEKLQLRRSEVPYIGHLLTADGLRVDPEKVRAVRDMPRPEDVKGVQRFLGMINYLSKFCDHLSDGCEILRQLTHKDSMWEWSDVHEQAFTKLKDAITKAPILKYYNPEETLTLQCDASETGLGAALLQKGVPVAYGSRALTPTERGYAQIEKECLAIVFGMEKSHQYTYGRKVTVHSDHKPLENIIRKPLLNTPKRLQRMLLRLQRYDIEVTYIPGKDMLLADTLSRSYLPEHASEDSVEMEIESINMVHHIHIAEERLKAIREETGRDRKLQSLIKVIQEGWPMNKKDLPSDVAHYHSFQEELSTQSGVVFRGERVVIPDKLRGDIVQRIHSSHLGIEGCLRRARECVYWLGMNDQIKTFVEKCDICRSMDVKQPKETLWSHELPSNPWSKVGTDIFTLDNRSYLITVDYLSNFWELDYLPDTKSTTVIHKLKAHFARHGIPDVVVSDNGPQYISEDFKRFSRQWEFKHKTSSPGYPQSNGMAESAVKTAKRLLKKAKADGKDPYLAMLDQRNTPSQGIKASPAQRLFSRRTRTLMPMHDNLLQPKVVHTQQGQIENRKRQAAYYNRHAKDLGTLKQGDRVRVQPGEHNKTWTKATVVKPVDHRSYDVQFDSGNILRRNRRHLRKDRVTTAENTKPADGNRDPMIGSNPIKDTPVVAVTKSGRKVIRPHYLKDYIQ</sequence>
<dbReference type="InterPro" id="IPR012337">
    <property type="entry name" value="RNaseH-like_sf"/>
</dbReference>
<dbReference type="EMBL" id="QBIY01013456">
    <property type="protein sequence ID" value="RXN04211.1"/>
    <property type="molecule type" value="Genomic_DNA"/>
</dbReference>
<dbReference type="PROSITE" id="PS50994">
    <property type="entry name" value="INTEGRASE"/>
    <property type="match status" value="1"/>
</dbReference>
<dbReference type="Pfam" id="PF00078">
    <property type="entry name" value="RVT_1"/>
    <property type="match status" value="1"/>
</dbReference>
<dbReference type="Pfam" id="PF00665">
    <property type="entry name" value="rve"/>
    <property type="match status" value="1"/>
</dbReference>
<dbReference type="PANTHER" id="PTHR37984">
    <property type="entry name" value="PROTEIN CBG26694"/>
    <property type="match status" value="1"/>
</dbReference>
<evidence type="ECO:0000256" key="4">
    <source>
        <dbReference type="SAM" id="MobiDB-lite"/>
    </source>
</evidence>
<dbReference type="Gene3D" id="1.10.340.70">
    <property type="match status" value="1"/>
</dbReference>
<proteinExistence type="inferred from homology"/>
<evidence type="ECO:0000313" key="9">
    <source>
        <dbReference type="Proteomes" id="UP000290572"/>
    </source>
</evidence>
<feature type="region of interest" description="Disordered" evidence="4">
    <location>
        <begin position="1264"/>
        <end position="1295"/>
    </location>
</feature>
<dbReference type="SUPFAM" id="SSF56672">
    <property type="entry name" value="DNA/RNA polymerases"/>
    <property type="match status" value="1"/>
</dbReference>
<keyword evidence="9" id="KW-1185">Reference proteome</keyword>
<dbReference type="InterPro" id="IPR041577">
    <property type="entry name" value="RT_RNaseH_2"/>
</dbReference>
<dbReference type="CDD" id="cd05481">
    <property type="entry name" value="retropepsin_like_LTR_1"/>
    <property type="match status" value="1"/>
</dbReference>
<evidence type="ECO:0000313" key="7">
    <source>
        <dbReference type="EMBL" id="RXN04211.1"/>
    </source>
</evidence>
<dbReference type="InterPro" id="IPR000477">
    <property type="entry name" value="RT_dom"/>
</dbReference>
<dbReference type="STRING" id="84645.A0A498L753"/>
<evidence type="ECO:0000259" key="5">
    <source>
        <dbReference type="PROSITE" id="PS50878"/>
    </source>
</evidence>
<dbReference type="FunFam" id="3.30.70.270:FF:000026">
    <property type="entry name" value="Transposon Ty3-G Gag-Pol polyprotein"/>
    <property type="match status" value="1"/>
</dbReference>
<dbReference type="FunFam" id="3.30.420.10:FF:000063">
    <property type="entry name" value="Retrovirus-related Pol polyprotein from transposon 297-like Protein"/>
    <property type="match status" value="1"/>
</dbReference>
<organism evidence="7 9">
    <name type="scientific">Labeo rohita</name>
    <name type="common">Indian major carp</name>
    <name type="synonym">Cyprinus rohita</name>
    <dbReference type="NCBI Taxonomy" id="84645"/>
    <lineage>
        <taxon>Eukaryota</taxon>
        <taxon>Metazoa</taxon>
        <taxon>Chordata</taxon>
        <taxon>Craniata</taxon>
        <taxon>Vertebrata</taxon>
        <taxon>Euteleostomi</taxon>
        <taxon>Actinopterygii</taxon>
        <taxon>Neopterygii</taxon>
        <taxon>Teleostei</taxon>
        <taxon>Ostariophysi</taxon>
        <taxon>Cypriniformes</taxon>
        <taxon>Cyprinidae</taxon>
        <taxon>Labeoninae</taxon>
        <taxon>Labeonini</taxon>
        <taxon>Labeo</taxon>
    </lineage>
</organism>
<dbReference type="PANTHER" id="PTHR37984:SF8">
    <property type="entry name" value="CCHC-TYPE DOMAIN-CONTAINING PROTEIN"/>
    <property type="match status" value="1"/>
</dbReference>
<dbReference type="Pfam" id="PF17919">
    <property type="entry name" value="RT_RNaseH_2"/>
    <property type="match status" value="1"/>
</dbReference>
<dbReference type="InterPro" id="IPR001584">
    <property type="entry name" value="Integrase_cat-core"/>
</dbReference>
<dbReference type="CDD" id="cd01647">
    <property type="entry name" value="RT_LTR"/>
    <property type="match status" value="1"/>
</dbReference>
<dbReference type="FunFam" id="3.10.20.370:FF:000001">
    <property type="entry name" value="Retrovirus-related Pol polyprotein from transposon 17.6-like protein"/>
    <property type="match status" value="1"/>
</dbReference>
<dbReference type="SUPFAM" id="SSF53098">
    <property type="entry name" value="Ribonuclease H-like"/>
    <property type="match status" value="1"/>
</dbReference>
<name>A0A498L753_LABRO</name>
<comment type="similarity">
    <text evidence="1">Belongs to the beta type-B retroviral polymerase family. HERV class-II K(HML-2) pol subfamily.</text>
</comment>
<dbReference type="Gene3D" id="3.10.10.10">
    <property type="entry name" value="HIV Type 1 Reverse Transcriptase, subunit A, domain 1"/>
    <property type="match status" value="1"/>
</dbReference>
<dbReference type="InterPro" id="IPR041588">
    <property type="entry name" value="Integrase_H2C2"/>
</dbReference>
<gene>
    <name evidence="8" type="ORF">ROHU_001355</name>
    <name evidence="7" type="ORF">ROHU_013056</name>
</gene>
<dbReference type="Gene3D" id="3.30.70.270">
    <property type="match status" value="2"/>
</dbReference>
<dbReference type="GO" id="GO:0004523">
    <property type="term" value="F:RNA-DNA hybrid ribonuclease activity"/>
    <property type="evidence" value="ECO:0007669"/>
    <property type="project" value="UniProtKB-EC"/>
</dbReference>
<accession>A0A498L753</accession>
<dbReference type="GO" id="GO:0003676">
    <property type="term" value="F:nucleic acid binding"/>
    <property type="evidence" value="ECO:0007669"/>
    <property type="project" value="InterPro"/>
</dbReference>
<dbReference type="FunFam" id="2.40.70.10:FF:000216">
    <property type="entry name" value="Uncharacterized protein"/>
    <property type="match status" value="1"/>
</dbReference>
<dbReference type="Proteomes" id="UP000290572">
    <property type="component" value="Unassembled WGS sequence"/>
</dbReference>
<evidence type="ECO:0000256" key="3">
    <source>
        <dbReference type="ARBA" id="ARBA00039658"/>
    </source>
</evidence>
<feature type="domain" description="Reverse transcriptase" evidence="5">
    <location>
        <begin position="477"/>
        <end position="660"/>
    </location>
</feature>
<dbReference type="EMBL" id="QBIY01005075">
    <property type="protein sequence ID" value="RXN38184.1"/>
    <property type="molecule type" value="Genomic_DNA"/>
</dbReference>
<dbReference type="CDD" id="cd09274">
    <property type="entry name" value="RNase_HI_RT_Ty3"/>
    <property type="match status" value="1"/>
</dbReference>